<feature type="transmembrane region" description="Helical" evidence="6">
    <location>
        <begin position="192"/>
        <end position="214"/>
    </location>
</feature>
<name>A0AAQ3RD34_9PEZI</name>
<reference evidence="7 8" key="1">
    <citation type="submission" date="2023-11" db="EMBL/GenBank/DDBJ databases">
        <title>An acidophilic fungus is an integral part of prey digestion in a carnivorous sundew plant.</title>
        <authorList>
            <person name="Tsai I.J."/>
        </authorList>
    </citation>
    <scope>NUCLEOTIDE SEQUENCE [LARGE SCALE GENOMIC DNA]</scope>
    <source>
        <strain evidence="7">169a</strain>
    </source>
</reference>
<feature type="transmembrane region" description="Helical" evidence="6">
    <location>
        <begin position="226"/>
        <end position="244"/>
    </location>
</feature>
<evidence type="ECO:0000256" key="5">
    <source>
        <dbReference type="ARBA" id="ARBA00023136"/>
    </source>
</evidence>
<dbReference type="PANTHER" id="PTHR31851">
    <property type="entry name" value="FE(2+)/MN(2+) TRANSPORTER PCL1"/>
    <property type="match status" value="1"/>
</dbReference>
<keyword evidence="3 6" id="KW-0812">Transmembrane</keyword>
<keyword evidence="8" id="KW-1185">Reference proteome</keyword>
<dbReference type="AlphaFoldDB" id="A0AAQ3RD34"/>
<dbReference type="Proteomes" id="UP001303373">
    <property type="component" value="Chromosome 14"/>
</dbReference>
<evidence type="ECO:0000313" key="7">
    <source>
        <dbReference type="EMBL" id="WPH05055.1"/>
    </source>
</evidence>
<keyword evidence="4 6" id="KW-1133">Transmembrane helix</keyword>
<evidence type="ECO:0000256" key="3">
    <source>
        <dbReference type="ARBA" id="ARBA00022692"/>
    </source>
</evidence>
<dbReference type="GO" id="GO:0012505">
    <property type="term" value="C:endomembrane system"/>
    <property type="evidence" value="ECO:0007669"/>
    <property type="project" value="UniProtKB-SubCell"/>
</dbReference>
<organism evidence="7 8">
    <name type="scientific">Acrodontium crateriforme</name>
    <dbReference type="NCBI Taxonomy" id="150365"/>
    <lineage>
        <taxon>Eukaryota</taxon>
        <taxon>Fungi</taxon>
        <taxon>Dikarya</taxon>
        <taxon>Ascomycota</taxon>
        <taxon>Pezizomycotina</taxon>
        <taxon>Dothideomycetes</taxon>
        <taxon>Dothideomycetidae</taxon>
        <taxon>Mycosphaerellales</taxon>
        <taxon>Teratosphaeriaceae</taxon>
        <taxon>Acrodontium</taxon>
    </lineage>
</organism>
<evidence type="ECO:0000313" key="8">
    <source>
        <dbReference type="Proteomes" id="UP001303373"/>
    </source>
</evidence>
<gene>
    <name evidence="7" type="ORF">R9X50_00795400</name>
</gene>
<evidence type="ECO:0000256" key="2">
    <source>
        <dbReference type="ARBA" id="ARBA00007049"/>
    </source>
</evidence>
<dbReference type="GO" id="GO:0005384">
    <property type="term" value="F:manganese ion transmembrane transporter activity"/>
    <property type="evidence" value="ECO:0007669"/>
    <property type="project" value="InterPro"/>
</dbReference>
<evidence type="ECO:0000256" key="1">
    <source>
        <dbReference type="ARBA" id="ARBA00004127"/>
    </source>
</evidence>
<dbReference type="GO" id="GO:0030026">
    <property type="term" value="P:intracellular manganese ion homeostasis"/>
    <property type="evidence" value="ECO:0007669"/>
    <property type="project" value="InterPro"/>
</dbReference>
<comment type="similarity">
    <text evidence="2">Belongs to the CCC1 family.</text>
</comment>
<keyword evidence="5 6" id="KW-0472">Membrane</keyword>
<dbReference type="Pfam" id="PF01988">
    <property type="entry name" value="VIT1"/>
    <property type="match status" value="2"/>
</dbReference>
<sequence length="253" mass="28191">MVSESHHRRGIVIRDCIIGFADGLTVPFALTAGLFLLGSTRLVVLAGLAELFAGSVSMGLGAWLAAITDAKYYDIEHEKKRREVQETPAEEEEEMYGIFSKFGIEREECRIMAERLKRDEEMWVLFMMRFELRLEKPFLKGAWVEGLVMGISYFVGSFALDEFHRSSTITKRETGGLLPMIPYFILKQVNHALFVSIGITFMVLLAFGYAKAMVIGAKGWDAGKSAIQTLIVGALAATVSYGIVRGFNTVQEL</sequence>
<evidence type="ECO:0000256" key="6">
    <source>
        <dbReference type="SAM" id="Phobius"/>
    </source>
</evidence>
<evidence type="ECO:0000256" key="4">
    <source>
        <dbReference type="ARBA" id="ARBA00022989"/>
    </source>
</evidence>
<dbReference type="EMBL" id="CP138593">
    <property type="protein sequence ID" value="WPH05055.1"/>
    <property type="molecule type" value="Genomic_DNA"/>
</dbReference>
<protein>
    <submittedName>
        <fullName evidence="7">Vacuolar iron transporter</fullName>
    </submittedName>
</protein>
<proteinExistence type="inferred from homology"/>
<accession>A0AAQ3RD34</accession>
<feature type="transmembrane region" description="Helical" evidence="6">
    <location>
        <begin position="42"/>
        <end position="66"/>
    </location>
</feature>
<comment type="subcellular location">
    <subcellularLocation>
        <location evidence="1">Endomembrane system</location>
        <topology evidence="1">Multi-pass membrane protein</topology>
    </subcellularLocation>
</comment>
<feature type="transmembrane region" description="Helical" evidence="6">
    <location>
        <begin position="12"/>
        <end position="36"/>
    </location>
</feature>
<dbReference type="InterPro" id="IPR008217">
    <property type="entry name" value="Ccc1_fam"/>
</dbReference>